<dbReference type="PATRIC" id="fig|883067.3.peg.529"/>
<dbReference type="eggNOG" id="COG3077">
    <property type="taxonomic scope" value="Bacteria"/>
</dbReference>
<gene>
    <name evidence="2" type="ORF">HMPREF9237_00522</name>
</gene>
<dbReference type="RefSeq" id="WP_016442161.1">
    <property type="nucleotide sequence ID" value="NZ_KE150262.1"/>
</dbReference>
<accession>S2WJ60</accession>
<reference evidence="2 3" key="1">
    <citation type="submission" date="2013-05" db="EMBL/GenBank/DDBJ databases">
        <title>The Genome Sequence of Actinobaculum schaalii FB123-CNA2.</title>
        <authorList>
            <consortium name="The Broad Institute Genomics Platform"/>
            <person name="Earl A."/>
            <person name="Ward D."/>
            <person name="Feldgarden M."/>
            <person name="Gevers D."/>
            <person name="Saerens B."/>
            <person name="Vaneechoutte M."/>
            <person name="Walker B."/>
            <person name="Young S."/>
            <person name="Zeng Q."/>
            <person name="Gargeya S."/>
            <person name="Fitzgerald M."/>
            <person name="Haas B."/>
            <person name="Abouelleil A."/>
            <person name="Allen A.W."/>
            <person name="Alvarado L."/>
            <person name="Arachchi H.M."/>
            <person name="Berlin A.M."/>
            <person name="Chapman S.B."/>
            <person name="Gainer-Dewar J."/>
            <person name="Goldberg J."/>
            <person name="Griggs A."/>
            <person name="Gujja S."/>
            <person name="Hansen M."/>
            <person name="Howarth C."/>
            <person name="Imamovic A."/>
            <person name="Ireland A."/>
            <person name="Larimer J."/>
            <person name="McCowan C."/>
            <person name="Murphy C."/>
            <person name="Pearson M."/>
            <person name="Poon T.W."/>
            <person name="Priest M."/>
            <person name="Roberts A."/>
            <person name="Saif S."/>
            <person name="Shea T."/>
            <person name="Sisk P."/>
            <person name="Sykes S."/>
            <person name="Wortman J."/>
            <person name="Nusbaum C."/>
            <person name="Birren B."/>
        </authorList>
    </citation>
    <scope>NUCLEOTIDE SEQUENCE [LARGE SCALE GENOMIC DNA]</scope>
    <source>
        <strain evidence="2 3">FB123-CNA-2</strain>
    </source>
</reference>
<keyword evidence="3" id="KW-1185">Reference proteome</keyword>
<dbReference type="HOGENOM" id="CLU_2748688_0_0_11"/>
<evidence type="ECO:0000313" key="2">
    <source>
        <dbReference type="EMBL" id="EPD27959.1"/>
    </source>
</evidence>
<proteinExistence type="predicted"/>
<evidence type="ECO:0000256" key="1">
    <source>
        <dbReference type="SAM" id="MobiDB-lite"/>
    </source>
</evidence>
<evidence type="ECO:0000313" key="3">
    <source>
        <dbReference type="Proteomes" id="UP000014393"/>
    </source>
</evidence>
<name>S2WJ60_9ACTO</name>
<sequence>MEFPDSILPQVNTHASGQAPPSTPLESCVPNELTEQVIEHAEKIMAGELPEDGAVFDDLHDALDFLDTLV</sequence>
<comment type="caution">
    <text evidence="2">The sequence shown here is derived from an EMBL/GenBank/DDBJ whole genome shotgun (WGS) entry which is preliminary data.</text>
</comment>
<feature type="region of interest" description="Disordered" evidence="1">
    <location>
        <begin position="1"/>
        <end position="27"/>
    </location>
</feature>
<organism evidence="2 3">
    <name type="scientific">Actinotignum schaalii FB123-CNA-2</name>
    <dbReference type="NCBI Taxonomy" id="883067"/>
    <lineage>
        <taxon>Bacteria</taxon>
        <taxon>Bacillati</taxon>
        <taxon>Actinomycetota</taxon>
        <taxon>Actinomycetes</taxon>
        <taxon>Actinomycetales</taxon>
        <taxon>Actinomycetaceae</taxon>
        <taxon>Actinotignum</taxon>
    </lineage>
</organism>
<dbReference type="OrthoDB" id="3193284at2"/>
<dbReference type="AlphaFoldDB" id="S2WJ60"/>
<dbReference type="EMBL" id="AGWM01000004">
    <property type="protein sequence ID" value="EPD27959.1"/>
    <property type="molecule type" value="Genomic_DNA"/>
</dbReference>
<feature type="compositionally biased region" description="Polar residues" evidence="1">
    <location>
        <begin position="9"/>
        <end position="20"/>
    </location>
</feature>
<protein>
    <submittedName>
        <fullName evidence="2">Uncharacterized protein</fullName>
    </submittedName>
</protein>
<dbReference type="Proteomes" id="UP000014393">
    <property type="component" value="Unassembled WGS sequence"/>
</dbReference>